<comment type="caution">
    <text evidence="2">The sequence shown here is derived from an EMBL/GenBank/DDBJ whole genome shotgun (WGS) entry which is preliminary data.</text>
</comment>
<feature type="region of interest" description="Disordered" evidence="1">
    <location>
        <begin position="220"/>
        <end position="240"/>
    </location>
</feature>
<protein>
    <submittedName>
        <fullName evidence="2">Uncharacterized protein</fullName>
    </submittedName>
</protein>
<keyword evidence="3" id="KW-1185">Reference proteome</keyword>
<evidence type="ECO:0000256" key="1">
    <source>
        <dbReference type="SAM" id="MobiDB-lite"/>
    </source>
</evidence>
<feature type="region of interest" description="Disordered" evidence="1">
    <location>
        <begin position="266"/>
        <end position="381"/>
    </location>
</feature>
<evidence type="ECO:0000313" key="2">
    <source>
        <dbReference type="EMBL" id="KAK3269820.1"/>
    </source>
</evidence>
<accession>A0AAE0G284</accession>
<dbReference type="Proteomes" id="UP001190700">
    <property type="component" value="Unassembled WGS sequence"/>
</dbReference>
<sequence length="637" mass="69223">MALNVQLASEITNNKRLVDDGLCMNSKGSWEEKPGKASQAKRDPKRELGKNPKATRPHGSVTTPLSLETQAEGMTAAAETSKRVGGGFNSSQNRGTSAGKLVLPASGAPTTRHDESLHPASLSAFILQLNEQGVNIAPETLYQTSRPATPTYSYYKASQEDIIAPAHTWRHALLQSLRLESERSRSMEDYSKREHGVGSPALCSEFSEWDDLTASARSSGIVGRRVSSRQSSGRSVASTSDSALFRGYSMPHLLGLQADPSALVQEGSAGASNDTGESARHAAAEDCESEPVAAGRQGNMPGPATQIRSGLSQCKELMGQQEGRPVTPNGLQEGRPVTPNGLQEGRPMTPNELQEGRPMTPTGLQEGRPMTPTGLQEGRPATSHSMYRAGMQGSKIPSVRSQREAFPHSPPSTLWIASHKLSARAQKSGTPRALMPDTRAPTAGHVWHDGGWTYRSTRMCKSARPQTSAPPRHVMRSSPRIAGTVHSPRSDPRFFPVVAPGDPSTLPLEIQVADQAAKQSLQAYRQMRSIQPSHPRSRQDQTRQVHAWLEAESSEKSLMEDLVPDSPLPTDRIYWDDFKIIAPGKTVESTTAASLQAPYVKHVNYTHMDDILAESDAEAYRELSKQHQKLLDREISP</sequence>
<reference evidence="2 3" key="1">
    <citation type="journal article" date="2015" name="Genome Biol. Evol.">
        <title>Comparative Genomics of a Bacterivorous Green Alga Reveals Evolutionary Causalities and Consequences of Phago-Mixotrophic Mode of Nutrition.</title>
        <authorList>
            <person name="Burns J.A."/>
            <person name="Paasch A."/>
            <person name="Narechania A."/>
            <person name="Kim E."/>
        </authorList>
    </citation>
    <scope>NUCLEOTIDE SEQUENCE [LARGE SCALE GENOMIC DNA]</scope>
    <source>
        <strain evidence="2 3">PLY_AMNH</strain>
    </source>
</reference>
<name>A0AAE0G284_9CHLO</name>
<feature type="compositionally biased region" description="Polar residues" evidence="1">
    <location>
        <begin position="60"/>
        <end position="69"/>
    </location>
</feature>
<feature type="compositionally biased region" description="Basic and acidic residues" evidence="1">
    <location>
        <begin position="29"/>
        <end position="50"/>
    </location>
</feature>
<feature type="region of interest" description="Disordered" evidence="1">
    <location>
        <begin position="24"/>
        <end position="115"/>
    </location>
</feature>
<evidence type="ECO:0000313" key="3">
    <source>
        <dbReference type="Proteomes" id="UP001190700"/>
    </source>
</evidence>
<dbReference type="EMBL" id="LGRX02010721">
    <property type="protein sequence ID" value="KAK3269820.1"/>
    <property type="molecule type" value="Genomic_DNA"/>
</dbReference>
<organism evidence="2 3">
    <name type="scientific">Cymbomonas tetramitiformis</name>
    <dbReference type="NCBI Taxonomy" id="36881"/>
    <lineage>
        <taxon>Eukaryota</taxon>
        <taxon>Viridiplantae</taxon>
        <taxon>Chlorophyta</taxon>
        <taxon>Pyramimonadophyceae</taxon>
        <taxon>Pyramimonadales</taxon>
        <taxon>Pyramimonadaceae</taxon>
        <taxon>Cymbomonas</taxon>
    </lineage>
</organism>
<dbReference type="AlphaFoldDB" id="A0AAE0G284"/>
<gene>
    <name evidence="2" type="ORF">CYMTET_21757</name>
</gene>
<proteinExistence type="predicted"/>